<evidence type="ECO:0000313" key="1">
    <source>
        <dbReference type="EMBL" id="MCZ0862516.1"/>
    </source>
</evidence>
<sequence length="157" mass="18264">MYPEPTDTSKVEAEITAMAVLQKIPPENKIISLIGAEAFSYWAKICLEINLLYDMDTIWSDGGKKWKYEYKYRRGGKTLCALYARQDCFGFMIIFGQDERKKVETIRNDLSARTMELYDTADTYHDGKWVMLNESVPIDDILTLLKIKRKPNRTFAK</sequence>
<keyword evidence="2" id="KW-1185">Reference proteome</keyword>
<proteinExistence type="predicted"/>
<protein>
    <submittedName>
        <fullName evidence="1">DUF3788 domain-containing protein</fullName>
    </submittedName>
</protein>
<dbReference type="EMBL" id="JAPTGC010000005">
    <property type="protein sequence ID" value="MCZ0862516.1"/>
    <property type="molecule type" value="Genomic_DNA"/>
</dbReference>
<organism evidence="1 2">
    <name type="scientific">Methanocorpusculum vombati</name>
    <dbReference type="NCBI Taxonomy" id="3002864"/>
    <lineage>
        <taxon>Archaea</taxon>
        <taxon>Methanobacteriati</taxon>
        <taxon>Methanobacteriota</taxon>
        <taxon>Stenosarchaea group</taxon>
        <taxon>Methanomicrobia</taxon>
        <taxon>Methanomicrobiales</taxon>
        <taxon>Methanocorpusculaceae</taxon>
        <taxon>Methanocorpusculum</taxon>
    </lineage>
</organism>
<comment type="caution">
    <text evidence="1">The sequence shown here is derived from an EMBL/GenBank/DDBJ whole genome shotgun (WGS) entry which is preliminary data.</text>
</comment>
<gene>
    <name evidence="1" type="ORF">O0S09_04500</name>
</gene>
<evidence type="ECO:0000313" key="2">
    <source>
        <dbReference type="Proteomes" id="UP001141336"/>
    </source>
</evidence>
<name>A0ABT4ILT9_9EURY</name>
<dbReference type="InterPro" id="IPR024265">
    <property type="entry name" value="DUF3788"/>
</dbReference>
<dbReference type="Proteomes" id="UP001141336">
    <property type="component" value="Unassembled WGS sequence"/>
</dbReference>
<accession>A0ABT4ILT9</accession>
<reference evidence="1" key="1">
    <citation type="submission" date="2022-12" db="EMBL/GenBank/DDBJ databases">
        <title>Isolation and characterisation of novel Methanocorpusculum spp. from native Australian herbivores indicates the genus is ancestrally host-associated.</title>
        <authorList>
            <person name="Volmer J.G."/>
            <person name="Soo R.M."/>
            <person name="Evans P.N."/>
            <person name="Hoedt E.C."/>
            <person name="Astorga Alsina A.L."/>
            <person name="Woodcroft B.J."/>
            <person name="Tyson G.W."/>
            <person name="Hugenholtz P."/>
            <person name="Morrison M."/>
        </authorList>
    </citation>
    <scope>NUCLEOTIDE SEQUENCE</scope>
    <source>
        <strain evidence="1">CW153</strain>
    </source>
</reference>
<dbReference type="Pfam" id="PF12663">
    <property type="entry name" value="DUF3788"/>
    <property type="match status" value="1"/>
</dbReference>